<dbReference type="EMBL" id="JAVDPF010000014">
    <property type="protein sequence ID" value="KAL1877137.1"/>
    <property type="molecule type" value="Genomic_DNA"/>
</dbReference>
<evidence type="ECO:0000313" key="3">
    <source>
        <dbReference type="EMBL" id="KAL1877137.1"/>
    </source>
</evidence>
<dbReference type="PANTHER" id="PTHR35870:SF1">
    <property type="entry name" value="PROTEIN, PUTATIVE (AFU_ORTHOLOGUE AFUA_5G03330)-RELATED"/>
    <property type="match status" value="1"/>
</dbReference>
<keyword evidence="1" id="KW-0560">Oxidoreductase</keyword>
<comment type="caution">
    <text evidence="3">The sequence shown here is derived from an EMBL/GenBank/DDBJ whole genome shotgun (WGS) entry which is preliminary data.</text>
</comment>
<protein>
    <submittedName>
        <fullName evidence="3">Uncharacterized protein</fullName>
    </submittedName>
</protein>
<evidence type="ECO:0000256" key="2">
    <source>
        <dbReference type="SAM" id="MobiDB-lite"/>
    </source>
</evidence>
<keyword evidence="4" id="KW-1185">Reference proteome</keyword>
<dbReference type="InterPro" id="IPR025337">
    <property type="entry name" value="Questin_oxidase-like"/>
</dbReference>
<accession>A0ABR3XNQ6</accession>
<organism evidence="3 4">
    <name type="scientific">Paecilomyces lecythidis</name>
    <dbReference type="NCBI Taxonomy" id="3004212"/>
    <lineage>
        <taxon>Eukaryota</taxon>
        <taxon>Fungi</taxon>
        <taxon>Dikarya</taxon>
        <taxon>Ascomycota</taxon>
        <taxon>Pezizomycotina</taxon>
        <taxon>Eurotiomycetes</taxon>
        <taxon>Eurotiomycetidae</taxon>
        <taxon>Eurotiales</taxon>
        <taxon>Thermoascaceae</taxon>
        <taxon>Paecilomyces</taxon>
    </lineage>
</organism>
<dbReference type="Pfam" id="PF14027">
    <property type="entry name" value="Questin_oxidase"/>
    <property type="match status" value="1"/>
</dbReference>
<dbReference type="Proteomes" id="UP001583193">
    <property type="component" value="Unassembled WGS sequence"/>
</dbReference>
<proteinExistence type="predicted"/>
<gene>
    <name evidence="3" type="ORF">Plec18167_004823</name>
</gene>
<dbReference type="PANTHER" id="PTHR35870">
    <property type="entry name" value="PROTEIN, PUTATIVE (AFU_ORTHOLOGUE AFUA_5G03330)-RELATED"/>
    <property type="match status" value="1"/>
</dbReference>
<feature type="region of interest" description="Disordered" evidence="2">
    <location>
        <begin position="1"/>
        <end position="21"/>
    </location>
</feature>
<reference evidence="3 4" key="1">
    <citation type="journal article" date="2024" name="IMA Fungus">
        <title>IMA Genome - F19 : A genome assembly and annotation guide to empower mycologists, including annotated draft genome sequences of Ceratocystis pirilliformis, Diaporthe australafricana, Fusarium ophioides, Paecilomyces lecythidis, and Sporothrix stenoceras.</title>
        <authorList>
            <person name="Aylward J."/>
            <person name="Wilson A.M."/>
            <person name="Visagie C.M."/>
            <person name="Spraker J."/>
            <person name="Barnes I."/>
            <person name="Buitendag C."/>
            <person name="Ceriani C."/>
            <person name="Del Mar Angel L."/>
            <person name="du Plessis D."/>
            <person name="Fuchs T."/>
            <person name="Gasser K."/>
            <person name="Kramer D."/>
            <person name="Li W."/>
            <person name="Munsamy K."/>
            <person name="Piso A."/>
            <person name="Price J.L."/>
            <person name="Sonnekus B."/>
            <person name="Thomas C."/>
            <person name="van der Nest A."/>
            <person name="van Dijk A."/>
            <person name="van Heerden A."/>
            <person name="van Vuuren N."/>
            <person name="Yilmaz N."/>
            <person name="Duong T.A."/>
            <person name="van der Merwe N.A."/>
            <person name="Wingfield M.J."/>
            <person name="Wingfield B.D."/>
        </authorList>
    </citation>
    <scope>NUCLEOTIDE SEQUENCE [LARGE SCALE GENOMIC DNA]</scope>
    <source>
        <strain evidence="3 4">CMW 18167</strain>
    </source>
</reference>
<name>A0ABR3XNQ6_9EURO</name>
<sequence>MATARRIHISSPEPSVFTDDVKPGSAPVATEILQEDLENHHIFFGPNKFHNHLTAQTLTLYSLGATPDELRTAYDSNKKRQDPALPVDEFIVLAMSDKSKFKDFLSDDRNYPNFLAFFQREIETKGLGETICEHLLTGDDHANNILVRMFSGYLHPLIRFGLGIEWGQPAIIAASLAESAVQEPVVHEYLLRAERTAKELPEDKKTQDAIGLLDEIREDETLRGAAQWADSNKARDGVLKRAPDEMNKYASRYAVHPATLDEAIAQMINATAYMTGGAQNPPKQVRFDFTFIHALNASVFFQSIKSLPYITTSDKVRLLEWKVRCDILMYAAHNAPKLVLSPIMSYEDERDWRTMFDIMIRHPNEDVHTAKTLRAIANGQRICAPFEKGGRERGFFVVDSMWIKMANLLIDSIKDHQSWVTVSGFEQAWINMQNQSGM</sequence>
<evidence type="ECO:0000313" key="4">
    <source>
        <dbReference type="Proteomes" id="UP001583193"/>
    </source>
</evidence>
<evidence type="ECO:0000256" key="1">
    <source>
        <dbReference type="ARBA" id="ARBA00023002"/>
    </source>
</evidence>